<dbReference type="Gene3D" id="3.40.395.10">
    <property type="entry name" value="Adenoviral Proteinase, Chain A"/>
    <property type="match status" value="1"/>
</dbReference>
<dbReference type="AlphaFoldDB" id="A0AAP0D625"/>
<organism evidence="2 3">
    <name type="scientific">Deinandra increscens subsp. villosa</name>
    <dbReference type="NCBI Taxonomy" id="3103831"/>
    <lineage>
        <taxon>Eukaryota</taxon>
        <taxon>Viridiplantae</taxon>
        <taxon>Streptophyta</taxon>
        <taxon>Embryophyta</taxon>
        <taxon>Tracheophyta</taxon>
        <taxon>Spermatophyta</taxon>
        <taxon>Magnoliopsida</taxon>
        <taxon>eudicotyledons</taxon>
        <taxon>Gunneridae</taxon>
        <taxon>Pentapetalae</taxon>
        <taxon>asterids</taxon>
        <taxon>campanulids</taxon>
        <taxon>Asterales</taxon>
        <taxon>Asteraceae</taxon>
        <taxon>Asteroideae</taxon>
        <taxon>Heliantheae alliance</taxon>
        <taxon>Madieae</taxon>
        <taxon>Madiinae</taxon>
        <taxon>Deinandra</taxon>
    </lineage>
</organism>
<feature type="compositionally biased region" description="Polar residues" evidence="1">
    <location>
        <begin position="180"/>
        <end position="189"/>
    </location>
</feature>
<feature type="compositionally biased region" description="Basic and acidic residues" evidence="1">
    <location>
        <begin position="209"/>
        <end position="220"/>
    </location>
</feature>
<name>A0AAP0D625_9ASTR</name>
<feature type="region of interest" description="Disordered" evidence="1">
    <location>
        <begin position="178"/>
        <end position="244"/>
    </location>
</feature>
<feature type="compositionally biased region" description="Basic residues" evidence="1">
    <location>
        <begin position="191"/>
        <end position="208"/>
    </location>
</feature>
<reference evidence="2 3" key="1">
    <citation type="submission" date="2024-04" db="EMBL/GenBank/DDBJ databases">
        <title>The reference genome of an endangered Asteraceae, Deinandra increscens subsp. villosa, native to the Central Coast of California.</title>
        <authorList>
            <person name="Guilliams M."/>
            <person name="Hasenstab-Lehman K."/>
            <person name="Meyer R."/>
            <person name="Mcevoy S."/>
        </authorList>
    </citation>
    <scope>NUCLEOTIDE SEQUENCE [LARGE SCALE GENOMIC DNA]</scope>
    <source>
        <tissue evidence="2">Leaf</tissue>
    </source>
</reference>
<sequence>MDTRSSTRPISKDSVLNILDSFSIPVIPIYSPTGFEVPPKVTSNIVSTEVTVDNVSEMVEIKHHKKRRKKPPISPSLTWTHTPLRRSGRKRNQHWFCNSPNNPIFLDSNVFNLSNAKNATIVSGPSIEILNDNDDINPVNIPTKRSKKFTTGEIVSVDANICHKSVDVKMKSCIDKHQGETSGTKANQPVKNKRKKSISSRSKVKRVCKKPDKACIDEPVPKPNTKSRGQNTPTNTPEDLNKEKKFGRDPKVLEWRRRYSTSFISPTQLVDKIRDSPDEDSFNFRMDFIMCFLSVMVECYAQGSLKEIVLDYISSDVDFKNVDWVYYIIEAIKRCKKRWRREDNRSEFAGPLAILMLLYVDSTKCNGMVVDDSVNAITFWTKQNLKFRQELEIQNGCFGKVKLKRLSKVVNDGSQLFLDVDLDVMSSEVQKKLDLIVKEKSYVEESLISLMNNLHESDEVKALVQRYESIMKFSPNWKSHEVHNQDDAGVGEHVPESSHQNKGSHSSLENHVDDSSQSNRSSEHDHSSDEEVHSFQDYEANNEEEDVQTKSHDCHVPSAETDHIISNICNEIHVSVHLDQSPNKQPHENAIPSDQISGIQEAITSPVAKEMISSDPPNVSDEVPTTPVGGQDIFSHPAIDPTIEIHHNPSPKSHGQMVVDNHTSSIPVTPHTPHVSNDDLQVQKEIPVVENTTTASFISVNEGPNCDLCLSQTQDKPYGPTDKNYPISSLPPQSVFKEIVENMESKRIKLPRHPSYPSVMKSPCELVYYSSSHVEITMGMMQSFAYDTSIHINILEAWVDVLNHDEQRRSDDSPHRLFLKPNTLSSWTIHNHSCDEKQRLDIFTSNISKQLESTDISLNLKGVDMVFIPLEESESFFLMVFDLKHPSITIVDVKPDLDPLLKIVDHDDYFEKDTASKMKYIFTRFLESVHHTKSNQIASSPIHRMKLPWATPMFLNDNVVFLMRHMEKFFGRHLAFNCEFDNHGSRKKAQLKTLRNKYAAAILLSCRNNMPPKIKKLLA</sequence>
<evidence type="ECO:0000313" key="2">
    <source>
        <dbReference type="EMBL" id="KAK9069281.1"/>
    </source>
</evidence>
<dbReference type="Proteomes" id="UP001408789">
    <property type="component" value="Unassembled WGS sequence"/>
</dbReference>
<feature type="region of interest" description="Disordered" evidence="1">
    <location>
        <begin position="63"/>
        <end position="92"/>
    </location>
</feature>
<dbReference type="EMBL" id="JBCNJP010000014">
    <property type="protein sequence ID" value="KAK9069281.1"/>
    <property type="molecule type" value="Genomic_DNA"/>
</dbReference>
<gene>
    <name evidence="2" type="ORF">SSX86_013397</name>
</gene>
<feature type="compositionally biased region" description="Basic and acidic residues" evidence="1">
    <location>
        <begin position="521"/>
        <end position="536"/>
    </location>
</feature>
<evidence type="ECO:0000256" key="1">
    <source>
        <dbReference type="SAM" id="MobiDB-lite"/>
    </source>
</evidence>
<evidence type="ECO:0000313" key="3">
    <source>
        <dbReference type="Proteomes" id="UP001408789"/>
    </source>
</evidence>
<feature type="compositionally biased region" description="Polar residues" evidence="1">
    <location>
        <begin position="224"/>
        <end position="238"/>
    </location>
</feature>
<keyword evidence="3" id="KW-1185">Reference proteome</keyword>
<accession>A0AAP0D625</accession>
<evidence type="ECO:0008006" key="4">
    <source>
        <dbReference type="Google" id="ProtNLM"/>
    </source>
</evidence>
<feature type="compositionally biased region" description="Basic residues" evidence="1">
    <location>
        <begin position="83"/>
        <end position="92"/>
    </location>
</feature>
<feature type="region of interest" description="Disordered" evidence="1">
    <location>
        <begin position="478"/>
        <end position="555"/>
    </location>
</feature>
<feature type="compositionally biased region" description="Polar residues" evidence="1">
    <location>
        <begin position="497"/>
        <end position="507"/>
    </location>
</feature>
<comment type="caution">
    <text evidence="2">The sequence shown here is derived from an EMBL/GenBank/DDBJ whole genome shotgun (WGS) entry which is preliminary data.</text>
</comment>
<protein>
    <recommendedName>
        <fullName evidence="4">Ubiquitin-like protease family profile domain-containing protein</fullName>
    </recommendedName>
</protein>
<proteinExistence type="predicted"/>